<proteinExistence type="predicted"/>
<protein>
    <recommendedName>
        <fullName evidence="4">Single-stranded DNA-binding protein</fullName>
    </recommendedName>
</protein>
<dbReference type="RefSeq" id="WP_087916684.1">
    <property type="nucleotide sequence ID" value="NZ_CP021780.1"/>
</dbReference>
<dbReference type="EMBL" id="CP021780">
    <property type="protein sequence ID" value="ASA22686.1"/>
    <property type="molecule type" value="Genomic_DNA"/>
</dbReference>
<sequence>MANEKTLQEGINTIHIEGIVKDIRIEEKPINGQDAISGEIDIQVSPESIHTVNVFSFKMNQKKEVSGLFKTLVTIRDEYKTIDVHGIENADKVRIETSGKFDNGKVGKNEYVGQDGEWRSYPKLSAKFVNRIKSDEVFEPQAKFNLELAIAGSKAETRNGEETGRLILKGFIVNYQEQKDDAKKIFPFDFVVQNPTSVNYVQDTYEKGQTVKVYGDIVNTKIVTKRLVEVGFGDPQEEIDRKEVREYIIVGGTPPYDEDDKNAYDIVLIREALKKRDVAIEKKKEEKKNGNAGSSNNAGFGSNSHVVNPKEDPFAPDAHKKENPFNNGKPLDISDEDLPF</sequence>
<evidence type="ECO:0000313" key="2">
    <source>
        <dbReference type="EMBL" id="ASA22686.1"/>
    </source>
</evidence>
<dbReference type="Proteomes" id="UP000249890">
    <property type="component" value="Chromosome"/>
</dbReference>
<dbReference type="KEGG" id="pdh:B9T62_18945"/>
<evidence type="ECO:0000313" key="3">
    <source>
        <dbReference type="Proteomes" id="UP000249890"/>
    </source>
</evidence>
<dbReference type="AlphaFoldDB" id="A0A2Z2K7Z3"/>
<evidence type="ECO:0000256" key="1">
    <source>
        <dbReference type="SAM" id="MobiDB-lite"/>
    </source>
</evidence>
<gene>
    <name evidence="2" type="ORF">B9T62_18945</name>
</gene>
<evidence type="ECO:0008006" key="4">
    <source>
        <dbReference type="Google" id="ProtNLM"/>
    </source>
</evidence>
<feature type="compositionally biased region" description="Basic and acidic residues" evidence="1">
    <location>
        <begin position="308"/>
        <end position="323"/>
    </location>
</feature>
<feature type="compositionally biased region" description="Low complexity" evidence="1">
    <location>
        <begin position="290"/>
        <end position="304"/>
    </location>
</feature>
<reference evidence="2 3" key="1">
    <citation type="submission" date="2017-06" db="EMBL/GenBank/DDBJ databases">
        <title>Complete genome sequence of Paenibacillus donghaensis KCTC 13049T isolated from East Sea sediment, South Korea.</title>
        <authorList>
            <person name="Jung B.K."/>
            <person name="Hong S.-J."/>
            <person name="Shin J.-H."/>
        </authorList>
    </citation>
    <scope>NUCLEOTIDE SEQUENCE [LARGE SCALE GENOMIC DNA]</scope>
    <source>
        <strain evidence="2 3">KCTC 13049</strain>
    </source>
</reference>
<dbReference type="OrthoDB" id="2595722at2"/>
<organism evidence="2 3">
    <name type="scientific">Paenibacillus donghaensis</name>
    <dbReference type="NCBI Taxonomy" id="414771"/>
    <lineage>
        <taxon>Bacteria</taxon>
        <taxon>Bacillati</taxon>
        <taxon>Bacillota</taxon>
        <taxon>Bacilli</taxon>
        <taxon>Bacillales</taxon>
        <taxon>Paenibacillaceae</taxon>
        <taxon>Paenibacillus</taxon>
    </lineage>
</organism>
<feature type="region of interest" description="Disordered" evidence="1">
    <location>
        <begin position="283"/>
        <end position="340"/>
    </location>
</feature>
<accession>A0A2Z2K7Z3</accession>
<keyword evidence="3" id="KW-1185">Reference proteome</keyword>
<name>A0A2Z2K7Z3_9BACL</name>